<dbReference type="OrthoDB" id="5945655at2759"/>
<evidence type="ECO:0000313" key="11">
    <source>
        <dbReference type="EMBL" id="CAB3993944.1"/>
    </source>
</evidence>
<dbReference type="PANTHER" id="PTHR12027:SF77">
    <property type="entry name" value="PROTEIN WNT-5"/>
    <property type="match status" value="1"/>
</dbReference>
<comment type="similarity">
    <text evidence="2 10">Belongs to the Wnt family.</text>
</comment>
<protein>
    <recommendedName>
        <fullName evidence="10">Protein Wnt</fullName>
    </recommendedName>
</protein>
<dbReference type="InterPro" id="IPR043158">
    <property type="entry name" value="Wnt_C"/>
</dbReference>
<dbReference type="EMBL" id="CACRXK020002360">
    <property type="protein sequence ID" value="CAB3993944.1"/>
    <property type="molecule type" value="Genomic_DNA"/>
</dbReference>
<dbReference type="Proteomes" id="UP001152795">
    <property type="component" value="Unassembled WGS sequence"/>
</dbReference>
<evidence type="ECO:0000256" key="5">
    <source>
        <dbReference type="ARBA" id="ARBA00022530"/>
    </source>
</evidence>
<keyword evidence="3 10" id="KW-0217">Developmental protein</keyword>
<dbReference type="GO" id="GO:0030182">
    <property type="term" value="P:neuron differentiation"/>
    <property type="evidence" value="ECO:0007669"/>
    <property type="project" value="TreeGrafter"/>
</dbReference>
<reference evidence="11" key="1">
    <citation type="submission" date="2020-04" db="EMBL/GenBank/DDBJ databases">
        <authorList>
            <person name="Alioto T."/>
            <person name="Alioto T."/>
            <person name="Gomez Garrido J."/>
        </authorList>
    </citation>
    <scope>NUCLEOTIDE SEQUENCE</scope>
    <source>
        <strain evidence="11">A484AB</strain>
    </source>
</reference>
<keyword evidence="8" id="KW-0325">Glycoprotein</keyword>
<keyword evidence="4" id="KW-0964">Secreted</keyword>
<dbReference type="GO" id="GO:0045165">
    <property type="term" value="P:cell fate commitment"/>
    <property type="evidence" value="ECO:0007669"/>
    <property type="project" value="TreeGrafter"/>
</dbReference>
<dbReference type="AlphaFoldDB" id="A0A6S7GKF2"/>
<gene>
    <name evidence="11" type="ORF">PACLA_8A044436</name>
</gene>
<comment type="caution">
    <text evidence="11">The sequence shown here is derived from an EMBL/GenBank/DDBJ whole genome shotgun (WGS) entry which is preliminary data.</text>
</comment>
<keyword evidence="7" id="KW-1015">Disulfide bond</keyword>
<evidence type="ECO:0000256" key="2">
    <source>
        <dbReference type="ARBA" id="ARBA00005683"/>
    </source>
</evidence>
<evidence type="ECO:0000256" key="4">
    <source>
        <dbReference type="ARBA" id="ARBA00022525"/>
    </source>
</evidence>
<evidence type="ECO:0000256" key="6">
    <source>
        <dbReference type="ARBA" id="ARBA00022687"/>
    </source>
</evidence>
<evidence type="ECO:0000256" key="3">
    <source>
        <dbReference type="ARBA" id="ARBA00022473"/>
    </source>
</evidence>
<dbReference type="GO" id="GO:0005615">
    <property type="term" value="C:extracellular space"/>
    <property type="evidence" value="ECO:0007669"/>
    <property type="project" value="TreeGrafter"/>
</dbReference>
<keyword evidence="6 10" id="KW-0879">Wnt signaling pathway</keyword>
<evidence type="ECO:0000256" key="7">
    <source>
        <dbReference type="ARBA" id="ARBA00023157"/>
    </source>
</evidence>
<comment type="function">
    <text evidence="10">Ligand for members of the frizzled family of seven transmembrane receptors.</text>
</comment>
<evidence type="ECO:0000256" key="1">
    <source>
        <dbReference type="ARBA" id="ARBA00004498"/>
    </source>
</evidence>
<proteinExistence type="inferred from homology"/>
<dbReference type="Pfam" id="PF00110">
    <property type="entry name" value="wnt"/>
    <property type="match status" value="1"/>
</dbReference>
<accession>A0A6S7GKF2</accession>
<dbReference type="Gene3D" id="3.30.2460.20">
    <property type="match status" value="1"/>
</dbReference>
<keyword evidence="9" id="KW-0449">Lipoprotein</keyword>
<name>A0A6S7GKF2_PARCT</name>
<evidence type="ECO:0000313" key="12">
    <source>
        <dbReference type="Proteomes" id="UP001152795"/>
    </source>
</evidence>
<dbReference type="PRINTS" id="PR01349">
    <property type="entry name" value="WNTPROTEIN"/>
</dbReference>
<dbReference type="GO" id="GO:0060070">
    <property type="term" value="P:canonical Wnt signaling pathway"/>
    <property type="evidence" value="ECO:0007669"/>
    <property type="project" value="TreeGrafter"/>
</dbReference>
<dbReference type="InterPro" id="IPR005817">
    <property type="entry name" value="Wnt"/>
</dbReference>
<dbReference type="GO" id="GO:0005109">
    <property type="term" value="F:frizzled binding"/>
    <property type="evidence" value="ECO:0007669"/>
    <property type="project" value="TreeGrafter"/>
</dbReference>
<sequence>MKSMCQFVIVVFVLYFCEQIDSASVEMKRSIVQDGQNAAMFVVQPNLFCAIYRDLSPKQHHICRNNLLLMGSVIEGARLARKECIKQFRNERWNCSNISGKSTALGLMTKYATKEAAFNYALVTAGIVQVMARNCMKGDLPSCHCSRAKRPAQSLSSLSAKYKWGGCGDNIQYASDFSKKFLDDPKVLEKLNGSTNAKRAEKLLMDHHNKEAGRQAVFKNKKVICKCHGATSHCSVKTCWYQVQEFNVIGDYLKAKYRSAVKATLLKRKDGKVTLKVKNNNLSNNKLVYTDVSPSYCLKTVGRSCSNTITGPGSCQYLCCGRGHNTENRVVSKNCRCKFQWCCDVKCDICQENVQVHTCR</sequence>
<evidence type="ECO:0000256" key="8">
    <source>
        <dbReference type="ARBA" id="ARBA00023180"/>
    </source>
</evidence>
<comment type="subcellular location">
    <subcellularLocation>
        <location evidence="1 10">Secreted</location>
        <location evidence="1 10">Extracellular space</location>
        <location evidence="1 10">Extracellular matrix</location>
    </subcellularLocation>
</comment>
<evidence type="ECO:0000256" key="10">
    <source>
        <dbReference type="RuleBase" id="RU003500"/>
    </source>
</evidence>
<evidence type="ECO:0000256" key="9">
    <source>
        <dbReference type="ARBA" id="ARBA00023288"/>
    </source>
</evidence>
<dbReference type="SMART" id="SM00097">
    <property type="entry name" value="WNT1"/>
    <property type="match status" value="1"/>
</dbReference>
<dbReference type="FunFam" id="3.30.2460.20:FF:000001">
    <property type="entry name" value="Wnt homolog"/>
    <property type="match status" value="1"/>
</dbReference>
<keyword evidence="12" id="KW-1185">Reference proteome</keyword>
<dbReference type="GO" id="GO:0005125">
    <property type="term" value="F:cytokine activity"/>
    <property type="evidence" value="ECO:0007669"/>
    <property type="project" value="TreeGrafter"/>
</dbReference>
<keyword evidence="5" id="KW-0272">Extracellular matrix</keyword>
<organism evidence="11 12">
    <name type="scientific">Paramuricea clavata</name>
    <name type="common">Red gorgonian</name>
    <name type="synonym">Violescent sea-whip</name>
    <dbReference type="NCBI Taxonomy" id="317549"/>
    <lineage>
        <taxon>Eukaryota</taxon>
        <taxon>Metazoa</taxon>
        <taxon>Cnidaria</taxon>
        <taxon>Anthozoa</taxon>
        <taxon>Octocorallia</taxon>
        <taxon>Malacalcyonacea</taxon>
        <taxon>Plexauridae</taxon>
        <taxon>Paramuricea</taxon>
    </lineage>
</organism>
<dbReference type="PANTHER" id="PTHR12027">
    <property type="entry name" value="WNT RELATED"/>
    <property type="match status" value="1"/>
</dbReference>